<name>A0A067QKK8_ZOONE</name>
<dbReference type="GO" id="GO:0006357">
    <property type="term" value="P:regulation of transcription by RNA polymerase II"/>
    <property type="evidence" value="ECO:0007669"/>
    <property type="project" value="TreeGrafter"/>
</dbReference>
<dbReference type="Pfam" id="PF00651">
    <property type="entry name" value="BTB"/>
    <property type="match status" value="1"/>
</dbReference>
<keyword evidence="5" id="KW-0539">Nucleus</keyword>
<protein>
    <submittedName>
        <fullName evidence="8">Protein bric-a-brac 1</fullName>
    </submittedName>
</protein>
<dbReference type="GO" id="GO:0048666">
    <property type="term" value="P:neuron development"/>
    <property type="evidence" value="ECO:0007669"/>
    <property type="project" value="UniProtKB-ARBA"/>
</dbReference>
<dbReference type="Gene3D" id="3.30.710.10">
    <property type="entry name" value="Potassium Channel Kv1.1, Chain A"/>
    <property type="match status" value="1"/>
</dbReference>
<dbReference type="GO" id="GO:0005634">
    <property type="term" value="C:nucleus"/>
    <property type="evidence" value="ECO:0007669"/>
    <property type="project" value="UniProtKB-SubCell"/>
</dbReference>
<keyword evidence="9" id="KW-1185">Reference proteome</keyword>
<dbReference type="PANTHER" id="PTHR23110:SF102">
    <property type="entry name" value="PIPSQUEAK, ISOFORM O"/>
    <property type="match status" value="1"/>
</dbReference>
<keyword evidence="3" id="KW-0863">Zinc-finger</keyword>
<comment type="subcellular location">
    <subcellularLocation>
        <location evidence="1">Nucleus</location>
    </subcellularLocation>
</comment>
<evidence type="ECO:0000256" key="5">
    <source>
        <dbReference type="ARBA" id="ARBA00023242"/>
    </source>
</evidence>
<dbReference type="EMBL" id="KK853229">
    <property type="protein sequence ID" value="KDR09650.1"/>
    <property type="molecule type" value="Genomic_DNA"/>
</dbReference>
<evidence type="ECO:0000256" key="6">
    <source>
        <dbReference type="SAM" id="MobiDB-lite"/>
    </source>
</evidence>
<dbReference type="PROSITE" id="PS50097">
    <property type="entry name" value="BTB"/>
    <property type="match status" value="1"/>
</dbReference>
<dbReference type="SUPFAM" id="SSF54695">
    <property type="entry name" value="POZ domain"/>
    <property type="match status" value="1"/>
</dbReference>
<sequence>MARRLVVPKAARSEVWNYFGFEADESGTITDVYRRYVWCRLCDNQLLFSGNTTNLSAHIARCRKMTRVLEQSQSVTQNGSIKNANVSEEILRNHEGLKQGTSKKRMVPDIQKQVLISANNEQNSPGDCGGGGESVTQECESSFVSSAEEQQYCLKWKFHHSNQQTMFAKLLQKESFCDVTIACEEKLLRAHKLVLSACSSYFEMILSLYKDQNPVVILKDVRFEDMSALVRFMYDGEVNIEEGQLQSVLETADFLKIRGLSDIYGQCLGAPAESAGTGNSTGEQQRTRMEHQSNDGQSLDPSRIGQILKKTVSTSEDVVHRPVSIPRRNIGVDVAQDGTGTAAQPPSSQRKNHTDEVDYTEGIISLPDFLKQHGTYQEFWKKPWVVRALRAVSDREMTLRNCSDLLGVGYSILYNRYRQVHGCLKEGLFESAGTSSSCAFKIVRTADDAEKGDEIVLRRDQLSPAAAFSVANHGASSSDQRAFVQPTLNVKLEPVTSVSEMYECGATGYDKEILQDSEDL</sequence>
<organism evidence="8 9">
    <name type="scientific">Zootermopsis nevadensis</name>
    <name type="common">Dampwood termite</name>
    <dbReference type="NCBI Taxonomy" id="136037"/>
    <lineage>
        <taxon>Eukaryota</taxon>
        <taxon>Metazoa</taxon>
        <taxon>Ecdysozoa</taxon>
        <taxon>Arthropoda</taxon>
        <taxon>Hexapoda</taxon>
        <taxon>Insecta</taxon>
        <taxon>Pterygota</taxon>
        <taxon>Neoptera</taxon>
        <taxon>Polyneoptera</taxon>
        <taxon>Dictyoptera</taxon>
        <taxon>Blattodea</taxon>
        <taxon>Blattoidea</taxon>
        <taxon>Termitoidae</taxon>
        <taxon>Termopsidae</taxon>
        <taxon>Zootermopsis</taxon>
    </lineage>
</organism>
<dbReference type="SUPFAM" id="SSF57667">
    <property type="entry name" value="beta-beta-alpha zinc fingers"/>
    <property type="match status" value="1"/>
</dbReference>
<evidence type="ECO:0000313" key="9">
    <source>
        <dbReference type="Proteomes" id="UP000027135"/>
    </source>
</evidence>
<dbReference type="InterPro" id="IPR051095">
    <property type="entry name" value="Dros_DevTransReg"/>
</dbReference>
<keyword evidence="2" id="KW-0479">Metal-binding</keyword>
<keyword evidence="4" id="KW-0862">Zinc</keyword>
<dbReference type="InterPro" id="IPR036236">
    <property type="entry name" value="Znf_C2H2_sf"/>
</dbReference>
<accession>A0A067QKK8</accession>
<proteinExistence type="predicted"/>
<evidence type="ECO:0000259" key="7">
    <source>
        <dbReference type="PROSITE" id="PS50097"/>
    </source>
</evidence>
<dbReference type="PANTHER" id="PTHR23110">
    <property type="entry name" value="BTB DOMAIN TRANSCRIPTION FACTOR"/>
    <property type="match status" value="1"/>
</dbReference>
<dbReference type="GO" id="GO:0003677">
    <property type="term" value="F:DNA binding"/>
    <property type="evidence" value="ECO:0007669"/>
    <property type="project" value="InterPro"/>
</dbReference>
<dbReference type="Pfam" id="PF02892">
    <property type="entry name" value="zf-BED"/>
    <property type="match status" value="1"/>
</dbReference>
<dbReference type="SMART" id="SM00614">
    <property type="entry name" value="ZnF_BED"/>
    <property type="match status" value="1"/>
</dbReference>
<reference evidence="8 9" key="1">
    <citation type="journal article" date="2014" name="Nat. Commun.">
        <title>Molecular traces of alternative social organization in a termite genome.</title>
        <authorList>
            <person name="Terrapon N."/>
            <person name="Li C."/>
            <person name="Robertson H.M."/>
            <person name="Ji L."/>
            <person name="Meng X."/>
            <person name="Booth W."/>
            <person name="Chen Z."/>
            <person name="Childers C.P."/>
            <person name="Glastad K.M."/>
            <person name="Gokhale K."/>
            <person name="Gowin J."/>
            <person name="Gronenberg W."/>
            <person name="Hermansen R.A."/>
            <person name="Hu H."/>
            <person name="Hunt B.G."/>
            <person name="Huylmans A.K."/>
            <person name="Khalil S.M."/>
            <person name="Mitchell R.D."/>
            <person name="Munoz-Torres M.C."/>
            <person name="Mustard J.A."/>
            <person name="Pan H."/>
            <person name="Reese J.T."/>
            <person name="Scharf M.E."/>
            <person name="Sun F."/>
            <person name="Vogel H."/>
            <person name="Xiao J."/>
            <person name="Yang W."/>
            <person name="Yang Z."/>
            <person name="Yang Z."/>
            <person name="Zhou J."/>
            <person name="Zhu J."/>
            <person name="Brent C.S."/>
            <person name="Elsik C.G."/>
            <person name="Goodisman M.A."/>
            <person name="Liberles D.A."/>
            <person name="Roe R.M."/>
            <person name="Vargo E.L."/>
            <person name="Vilcinskas A."/>
            <person name="Wang J."/>
            <person name="Bornberg-Bauer E."/>
            <person name="Korb J."/>
            <person name="Zhang G."/>
            <person name="Liebig J."/>
        </authorList>
    </citation>
    <scope>NUCLEOTIDE SEQUENCE [LARGE SCALE GENOMIC DNA]</scope>
    <source>
        <tissue evidence="8">Whole organism</tissue>
    </source>
</reference>
<dbReference type="InterPro" id="IPR003656">
    <property type="entry name" value="Znf_BED"/>
</dbReference>
<dbReference type="AlphaFoldDB" id="A0A067QKK8"/>
<feature type="region of interest" description="Disordered" evidence="6">
    <location>
        <begin position="335"/>
        <end position="354"/>
    </location>
</feature>
<feature type="compositionally biased region" description="Polar residues" evidence="6">
    <location>
        <begin position="338"/>
        <end position="349"/>
    </location>
</feature>
<gene>
    <name evidence="8" type="ORF">L798_00371</name>
</gene>
<dbReference type="CDD" id="cd18315">
    <property type="entry name" value="BTB_POZ_BAB-like"/>
    <property type="match status" value="1"/>
</dbReference>
<dbReference type="Proteomes" id="UP000027135">
    <property type="component" value="Unassembled WGS sequence"/>
</dbReference>
<evidence type="ECO:0000256" key="1">
    <source>
        <dbReference type="ARBA" id="ARBA00004123"/>
    </source>
</evidence>
<dbReference type="SMART" id="SM00225">
    <property type="entry name" value="BTB"/>
    <property type="match status" value="1"/>
</dbReference>
<evidence type="ECO:0000256" key="2">
    <source>
        <dbReference type="ARBA" id="ARBA00022723"/>
    </source>
</evidence>
<evidence type="ECO:0000313" key="8">
    <source>
        <dbReference type="EMBL" id="KDR09650.1"/>
    </source>
</evidence>
<dbReference type="eggNOG" id="ENOG502QV75">
    <property type="taxonomic scope" value="Eukaryota"/>
</dbReference>
<feature type="region of interest" description="Disordered" evidence="6">
    <location>
        <begin position="272"/>
        <end position="303"/>
    </location>
</feature>
<dbReference type="InParanoid" id="A0A067QKK8"/>
<dbReference type="InterPro" id="IPR011333">
    <property type="entry name" value="SKP1/BTB/POZ_sf"/>
</dbReference>
<evidence type="ECO:0000256" key="4">
    <source>
        <dbReference type="ARBA" id="ARBA00022833"/>
    </source>
</evidence>
<dbReference type="GO" id="GO:0008270">
    <property type="term" value="F:zinc ion binding"/>
    <property type="evidence" value="ECO:0007669"/>
    <property type="project" value="UniProtKB-KW"/>
</dbReference>
<feature type="domain" description="BTB" evidence="7">
    <location>
        <begin position="177"/>
        <end position="242"/>
    </location>
</feature>
<dbReference type="STRING" id="136037.A0A067QKK8"/>
<evidence type="ECO:0000256" key="3">
    <source>
        <dbReference type="ARBA" id="ARBA00022771"/>
    </source>
</evidence>
<dbReference type="InterPro" id="IPR000210">
    <property type="entry name" value="BTB/POZ_dom"/>
</dbReference>